<proteinExistence type="predicted"/>
<name>A0AA88DNF9_FICCA</name>
<keyword evidence="2" id="KW-1185">Reference proteome</keyword>
<protein>
    <submittedName>
        <fullName evidence="1">Uncharacterized protein</fullName>
    </submittedName>
</protein>
<accession>A0AA88DNF9</accession>
<gene>
    <name evidence="1" type="ORF">TIFTF001_027666</name>
</gene>
<reference evidence="1" key="1">
    <citation type="submission" date="2023-07" db="EMBL/GenBank/DDBJ databases">
        <title>draft genome sequence of fig (Ficus carica).</title>
        <authorList>
            <person name="Takahashi T."/>
            <person name="Nishimura K."/>
        </authorList>
    </citation>
    <scope>NUCLEOTIDE SEQUENCE</scope>
</reference>
<organism evidence="1 2">
    <name type="scientific">Ficus carica</name>
    <name type="common">Common fig</name>
    <dbReference type="NCBI Taxonomy" id="3494"/>
    <lineage>
        <taxon>Eukaryota</taxon>
        <taxon>Viridiplantae</taxon>
        <taxon>Streptophyta</taxon>
        <taxon>Embryophyta</taxon>
        <taxon>Tracheophyta</taxon>
        <taxon>Spermatophyta</taxon>
        <taxon>Magnoliopsida</taxon>
        <taxon>eudicotyledons</taxon>
        <taxon>Gunneridae</taxon>
        <taxon>Pentapetalae</taxon>
        <taxon>rosids</taxon>
        <taxon>fabids</taxon>
        <taxon>Rosales</taxon>
        <taxon>Moraceae</taxon>
        <taxon>Ficeae</taxon>
        <taxon>Ficus</taxon>
    </lineage>
</organism>
<comment type="caution">
    <text evidence="1">The sequence shown here is derived from an EMBL/GenBank/DDBJ whole genome shotgun (WGS) entry which is preliminary data.</text>
</comment>
<sequence length="86" mass="9552">MRFAIVGRSEKVVGVAERLEEGEEREGYIEIGTESDSEPEFPARSLGAWLGWFGFTTKATVCETPRDVMCWHGLGSSPIRLDSQTT</sequence>
<evidence type="ECO:0000313" key="1">
    <source>
        <dbReference type="EMBL" id="GMN58572.1"/>
    </source>
</evidence>
<evidence type="ECO:0000313" key="2">
    <source>
        <dbReference type="Proteomes" id="UP001187192"/>
    </source>
</evidence>
<dbReference type="EMBL" id="BTGU01000079">
    <property type="protein sequence ID" value="GMN58572.1"/>
    <property type="molecule type" value="Genomic_DNA"/>
</dbReference>
<dbReference type="AlphaFoldDB" id="A0AA88DNF9"/>
<dbReference type="Proteomes" id="UP001187192">
    <property type="component" value="Unassembled WGS sequence"/>
</dbReference>